<dbReference type="OrthoDB" id="9806253at2"/>
<dbReference type="Proteomes" id="UP000030147">
    <property type="component" value="Unassembled WGS sequence"/>
</dbReference>
<sequence>MFAIDAAWIALLITGFGTMFLFGELFVNMKGIFGVLGLAFITFYFMSYLSTTMFFIMIIVYLVSLLLIIIDGKLLNDGTLSTIGGISMLFTVGMSAPDWVTGMYGVSGVLLGAFGSLLFLKVFPKRKMWSKIALLDQLTSEQGYNSMNESYQHLIGKEGETLTDLRPVGTIKVNSDEYSAVSNGHWIQKGEAIRVENVDGTKILVKKIEV</sequence>
<dbReference type="InterPro" id="IPR052165">
    <property type="entry name" value="Membrane_assoc_protease"/>
</dbReference>
<dbReference type="PANTHER" id="PTHR33507:SF3">
    <property type="entry name" value="INNER MEMBRANE PROTEIN YBBJ"/>
    <property type="match status" value="1"/>
</dbReference>
<dbReference type="Gene3D" id="2.40.50.140">
    <property type="entry name" value="Nucleic acid-binding proteins"/>
    <property type="match status" value="1"/>
</dbReference>
<protein>
    <recommendedName>
        <fullName evidence="6">NfeD-like C-terminal domain-containing protein</fullName>
    </recommendedName>
</protein>
<comment type="subcellular location">
    <subcellularLocation>
        <location evidence="1">Membrane</location>
        <topology evidence="1">Multi-pass membrane protein</topology>
    </subcellularLocation>
</comment>
<evidence type="ECO:0000256" key="5">
    <source>
        <dbReference type="SAM" id="Phobius"/>
    </source>
</evidence>
<evidence type="ECO:0000256" key="2">
    <source>
        <dbReference type="ARBA" id="ARBA00022692"/>
    </source>
</evidence>
<feature type="transmembrane region" description="Helical" evidence="5">
    <location>
        <begin position="29"/>
        <end position="46"/>
    </location>
</feature>
<dbReference type="RefSeq" id="WP_036818347.1">
    <property type="nucleotide sequence ID" value="NZ_AVBF01000017.1"/>
</dbReference>
<feature type="domain" description="NfeD-like C-terminal" evidence="6">
    <location>
        <begin position="152"/>
        <end position="207"/>
    </location>
</feature>
<reference evidence="7 8" key="1">
    <citation type="journal article" date="2015" name="Stand. Genomic Sci.">
        <title>High quality draft genome sequence of the moderately halophilic bacterium Pontibacillus yanchengensis Y32(T) and comparison among Pontibacillus genomes.</title>
        <authorList>
            <person name="Huang J."/>
            <person name="Qiao Z.X."/>
            <person name="Tang J.W."/>
            <person name="Wang G."/>
        </authorList>
    </citation>
    <scope>NUCLEOTIDE SEQUENCE [LARGE SCALE GENOMIC DNA]</scope>
    <source>
        <strain evidence="7 8">Y32</strain>
    </source>
</reference>
<dbReference type="AlphaFoldDB" id="A0A0A2TV56"/>
<gene>
    <name evidence="7" type="ORF">N782_07370</name>
</gene>
<keyword evidence="8" id="KW-1185">Reference proteome</keyword>
<dbReference type="PANTHER" id="PTHR33507">
    <property type="entry name" value="INNER MEMBRANE PROTEIN YBBJ"/>
    <property type="match status" value="1"/>
</dbReference>
<evidence type="ECO:0000313" key="7">
    <source>
        <dbReference type="EMBL" id="KGP73180.1"/>
    </source>
</evidence>
<dbReference type="EMBL" id="AVBF01000017">
    <property type="protein sequence ID" value="KGP73180.1"/>
    <property type="molecule type" value="Genomic_DNA"/>
</dbReference>
<comment type="caution">
    <text evidence="7">The sequence shown here is derived from an EMBL/GenBank/DDBJ whole genome shotgun (WGS) entry which is preliminary data.</text>
</comment>
<name>A0A0A2TV56_9BACI</name>
<accession>A0A0A2TV56</accession>
<evidence type="ECO:0000256" key="4">
    <source>
        <dbReference type="ARBA" id="ARBA00023136"/>
    </source>
</evidence>
<evidence type="ECO:0000256" key="1">
    <source>
        <dbReference type="ARBA" id="ARBA00004141"/>
    </source>
</evidence>
<dbReference type="GO" id="GO:0005886">
    <property type="term" value="C:plasma membrane"/>
    <property type="evidence" value="ECO:0007669"/>
    <property type="project" value="TreeGrafter"/>
</dbReference>
<organism evidence="7 8">
    <name type="scientific">Pontibacillus yanchengensis Y32</name>
    <dbReference type="NCBI Taxonomy" id="1385514"/>
    <lineage>
        <taxon>Bacteria</taxon>
        <taxon>Bacillati</taxon>
        <taxon>Bacillota</taxon>
        <taxon>Bacilli</taxon>
        <taxon>Bacillales</taxon>
        <taxon>Bacillaceae</taxon>
        <taxon>Pontibacillus</taxon>
    </lineage>
</organism>
<keyword evidence="3 5" id="KW-1133">Transmembrane helix</keyword>
<feature type="transmembrane region" description="Helical" evidence="5">
    <location>
        <begin position="77"/>
        <end position="96"/>
    </location>
</feature>
<evidence type="ECO:0000259" key="6">
    <source>
        <dbReference type="Pfam" id="PF01957"/>
    </source>
</evidence>
<dbReference type="eggNOG" id="COG1030">
    <property type="taxonomic scope" value="Bacteria"/>
</dbReference>
<feature type="transmembrane region" description="Helical" evidence="5">
    <location>
        <begin position="6"/>
        <end position="22"/>
    </location>
</feature>
<dbReference type="SUPFAM" id="SSF141322">
    <property type="entry name" value="NfeD domain-like"/>
    <property type="match status" value="1"/>
</dbReference>
<dbReference type="Pfam" id="PF01957">
    <property type="entry name" value="NfeD"/>
    <property type="match status" value="1"/>
</dbReference>
<proteinExistence type="predicted"/>
<evidence type="ECO:0000256" key="3">
    <source>
        <dbReference type="ARBA" id="ARBA00022989"/>
    </source>
</evidence>
<keyword evidence="4 5" id="KW-0472">Membrane</keyword>
<evidence type="ECO:0000313" key="8">
    <source>
        <dbReference type="Proteomes" id="UP000030147"/>
    </source>
</evidence>
<dbReference type="InterPro" id="IPR012340">
    <property type="entry name" value="NA-bd_OB-fold"/>
</dbReference>
<dbReference type="STRING" id="1385514.N782_07370"/>
<feature type="transmembrane region" description="Helical" evidence="5">
    <location>
        <begin position="52"/>
        <end position="70"/>
    </location>
</feature>
<dbReference type="InterPro" id="IPR002810">
    <property type="entry name" value="NfeD-like_C"/>
</dbReference>
<keyword evidence="2 5" id="KW-0812">Transmembrane</keyword>
<feature type="transmembrane region" description="Helical" evidence="5">
    <location>
        <begin position="102"/>
        <end position="123"/>
    </location>
</feature>